<dbReference type="EMBL" id="JABFRW010000080">
    <property type="protein sequence ID" value="NOT33935.1"/>
    <property type="molecule type" value="Genomic_DNA"/>
</dbReference>
<evidence type="ECO:0000313" key="7">
    <source>
        <dbReference type="EMBL" id="NOT33935.1"/>
    </source>
</evidence>
<comment type="caution">
    <text evidence="7">The sequence shown here is derived from an EMBL/GenBank/DDBJ whole genome shotgun (WGS) entry which is preliminary data.</text>
</comment>
<dbReference type="GO" id="GO:0043190">
    <property type="term" value="C:ATP-binding cassette (ABC) transporter complex"/>
    <property type="evidence" value="ECO:0007669"/>
    <property type="project" value="TreeGrafter"/>
</dbReference>
<evidence type="ECO:0000256" key="3">
    <source>
        <dbReference type="ARBA" id="ARBA00022692"/>
    </source>
</evidence>
<dbReference type="Pfam" id="PF03739">
    <property type="entry name" value="LptF_LptG"/>
    <property type="match status" value="1"/>
</dbReference>
<evidence type="ECO:0000256" key="2">
    <source>
        <dbReference type="ARBA" id="ARBA00022475"/>
    </source>
</evidence>
<dbReference type="PANTHER" id="PTHR33529:SF6">
    <property type="entry name" value="YJGP_YJGQ FAMILY PERMEASE"/>
    <property type="match status" value="1"/>
</dbReference>
<dbReference type="InterPro" id="IPR005495">
    <property type="entry name" value="LptG/LptF_permease"/>
</dbReference>
<keyword evidence="2" id="KW-1003">Cell membrane</keyword>
<keyword evidence="3 6" id="KW-0812">Transmembrane</keyword>
<evidence type="ECO:0000256" key="6">
    <source>
        <dbReference type="SAM" id="Phobius"/>
    </source>
</evidence>
<name>A0A849SPQ8_UNCEI</name>
<proteinExistence type="predicted"/>
<evidence type="ECO:0000256" key="4">
    <source>
        <dbReference type="ARBA" id="ARBA00022989"/>
    </source>
</evidence>
<reference evidence="7 8" key="1">
    <citation type="submission" date="2020-04" db="EMBL/GenBank/DDBJ databases">
        <title>Metagenomic profiling of ammonia- and methane-oxidizing microorganisms in a Dutch drinking water treatment plant.</title>
        <authorList>
            <person name="Poghosyan L."/>
            <person name="Leucker S."/>
        </authorList>
    </citation>
    <scope>NUCLEOTIDE SEQUENCE [LARGE SCALE GENOMIC DNA]</scope>
    <source>
        <strain evidence="7">S-RSF-IL-03</strain>
    </source>
</reference>
<feature type="transmembrane region" description="Helical" evidence="6">
    <location>
        <begin position="53"/>
        <end position="75"/>
    </location>
</feature>
<dbReference type="PANTHER" id="PTHR33529">
    <property type="entry name" value="SLR0882 PROTEIN-RELATED"/>
    <property type="match status" value="1"/>
</dbReference>
<gene>
    <name evidence="7" type="ORF">HOP12_07170</name>
</gene>
<sequence>MRILDRYILREFSIYVVLGLFGICTLFVIVDVFEKIDVFLDNRAPIALILRFYAYRVPEWSVLVMPIALLLATFLSMGQLNKFGELTAMRSNGISLLRILSPVLGLAALATVAAFVFNEAVVPHANRERDRIYRERIRHIQRPPQSERADVTYLGQRGRIFYIRLYVIPERRMHEVTMQEFRAGNLVRRIDAAEATWQGGRWEFTSGFVRTFSGTVEKAEPFARLAVTGILERPEDFARETREPDEMNVFELRDYITRLRSSGARVANYLVDLHAKLALPLVNFIVVLIGAPLATRLRLQSAALGFGLSIAIAFVFYAFMRAGQAFGHSGVLPPQLAAWLGDLAFGSVGLVMMVRAHRE</sequence>
<evidence type="ECO:0000313" key="8">
    <source>
        <dbReference type="Proteomes" id="UP000580839"/>
    </source>
</evidence>
<feature type="transmembrane region" description="Helical" evidence="6">
    <location>
        <begin position="277"/>
        <end position="295"/>
    </location>
</feature>
<keyword evidence="5 6" id="KW-0472">Membrane</keyword>
<feature type="transmembrane region" description="Helical" evidence="6">
    <location>
        <begin position="302"/>
        <end position="320"/>
    </location>
</feature>
<keyword evidence="4 6" id="KW-1133">Transmembrane helix</keyword>
<accession>A0A849SPQ8</accession>
<evidence type="ECO:0000256" key="1">
    <source>
        <dbReference type="ARBA" id="ARBA00004651"/>
    </source>
</evidence>
<evidence type="ECO:0000256" key="5">
    <source>
        <dbReference type="ARBA" id="ARBA00023136"/>
    </source>
</evidence>
<dbReference type="Proteomes" id="UP000580839">
    <property type="component" value="Unassembled WGS sequence"/>
</dbReference>
<dbReference type="GO" id="GO:0015920">
    <property type="term" value="P:lipopolysaccharide transport"/>
    <property type="evidence" value="ECO:0007669"/>
    <property type="project" value="TreeGrafter"/>
</dbReference>
<dbReference type="AlphaFoldDB" id="A0A849SPQ8"/>
<protein>
    <submittedName>
        <fullName evidence="7">YjgP/YjgQ family permease</fullName>
    </submittedName>
</protein>
<feature type="transmembrane region" description="Helical" evidence="6">
    <location>
        <begin position="12"/>
        <end position="33"/>
    </location>
</feature>
<organism evidence="7 8">
    <name type="scientific">Eiseniibacteriota bacterium</name>
    <dbReference type="NCBI Taxonomy" id="2212470"/>
    <lineage>
        <taxon>Bacteria</taxon>
        <taxon>Candidatus Eiseniibacteriota</taxon>
    </lineage>
</organism>
<comment type="subcellular location">
    <subcellularLocation>
        <location evidence="1">Cell membrane</location>
        <topology evidence="1">Multi-pass membrane protein</topology>
    </subcellularLocation>
</comment>
<feature type="transmembrane region" description="Helical" evidence="6">
    <location>
        <begin position="336"/>
        <end position="354"/>
    </location>
</feature>
<feature type="transmembrane region" description="Helical" evidence="6">
    <location>
        <begin position="96"/>
        <end position="117"/>
    </location>
</feature>